<accession>A0ACC1MF40</accession>
<protein>
    <submittedName>
        <fullName evidence="1">Uncharacterized protein</fullName>
    </submittedName>
</protein>
<gene>
    <name evidence="1" type="ORF">NQ176_g10522</name>
</gene>
<evidence type="ECO:0000313" key="2">
    <source>
        <dbReference type="Proteomes" id="UP001143910"/>
    </source>
</evidence>
<reference evidence="1" key="1">
    <citation type="submission" date="2022-08" db="EMBL/GenBank/DDBJ databases">
        <title>Genome Sequence of Lecanicillium fungicola.</title>
        <authorList>
            <person name="Buettner E."/>
        </authorList>
    </citation>
    <scope>NUCLEOTIDE SEQUENCE</scope>
    <source>
        <strain evidence="1">Babe33</strain>
    </source>
</reference>
<sequence>MSVQVHGPTFVNSTLVGFVVEPDGRDESPSEYSYRYLKWSILGVFGPELVIWAAWRQYISARSLTNFIHEHGKISNDILAQQWTMVHSFYAGMGGFVFDLSESNAEKGSRFIQNHKRLHVTPRGIQMLAKCGMLPHIAASDITDKSKTDGSGKVICCIQVSWMVIQAITRAAAGLPVTPLETNTIGHVVCALINYLLWWHKPRWIKEPTVLRGQWVEAVCAFMYMSSQVSAENRTDRDLLRDFGTKAEMSSVLYLPGDNDDAYEKCNNSPLQTLH</sequence>
<proteinExistence type="predicted"/>
<evidence type="ECO:0000313" key="1">
    <source>
        <dbReference type="EMBL" id="KAJ2965637.1"/>
    </source>
</evidence>
<comment type="caution">
    <text evidence="1">The sequence shown here is derived from an EMBL/GenBank/DDBJ whole genome shotgun (WGS) entry which is preliminary data.</text>
</comment>
<keyword evidence="2" id="KW-1185">Reference proteome</keyword>
<name>A0ACC1MF40_9HYPO</name>
<dbReference type="EMBL" id="JANJQO010002910">
    <property type="protein sequence ID" value="KAJ2965637.1"/>
    <property type="molecule type" value="Genomic_DNA"/>
</dbReference>
<dbReference type="Proteomes" id="UP001143910">
    <property type="component" value="Unassembled WGS sequence"/>
</dbReference>
<organism evidence="1 2">
    <name type="scientific">Zarea fungicola</name>
    <dbReference type="NCBI Taxonomy" id="93591"/>
    <lineage>
        <taxon>Eukaryota</taxon>
        <taxon>Fungi</taxon>
        <taxon>Dikarya</taxon>
        <taxon>Ascomycota</taxon>
        <taxon>Pezizomycotina</taxon>
        <taxon>Sordariomycetes</taxon>
        <taxon>Hypocreomycetidae</taxon>
        <taxon>Hypocreales</taxon>
        <taxon>Cordycipitaceae</taxon>
        <taxon>Zarea</taxon>
    </lineage>
</organism>